<dbReference type="EMBL" id="BPFZ01000003">
    <property type="protein sequence ID" value="GIU66607.1"/>
    <property type="molecule type" value="Genomic_DNA"/>
</dbReference>
<dbReference type="PANTHER" id="PTHR41795">
    <property type="entry name" value="EXOPOLYSACCHARIDE SYNTHESIS PROTEIN"/>
    <property type="match status" value="1"/>
</dbReference>
<reference evidence="2" key="2">
    <citation type="journal article" date="2023" name="ISME Commun">
        <title>Characterization of a bloom-associated alphaproteobacterial lineage, 'Candidatus Phycosocius': insights into freshwater algal-bacterial interactions.</title>
        <authorList>
            <person name="Tanabe Y."/>
            <person name="Yamaguchi H."/>
            <person name="Yoshida M."/>
            <person name="Kai A."/>
            <person name="Okazaki Y."/>
        </authorList>
    </citation>
    <scope>NUCLEOTIDE SEQUENCE</scope>
    <source>
        <strain evidence="2">BOTRYCO-1</strain>
    </source>
</reference>
<dbReference type="PANTHER" id="PTHR41795:SF1">
    <property type="entry name" value="EXOPOLYSACCHARIDE SYNTHESIS PROTEIN"/>
    <property type="match status" value="1"/>
</dbReference>
<evidence type="ECO:0000313" key="3">
    <source>
        <dbReference type="Proteomes" id="UP001161064"/>
    </source>
</evidence>
<feature type="transmembrane region" description="Helical" evidence="1">
    <location>
        <begin position="39"/>
        <end position="56"/>
    </location>
</feature>
<dbReference type="Pfam" id="PF06055">
    <property type="entry name" value="ExoD"/>
    <property type="match status" value="1"/>
</dbReference>
<keyword evidence="3" id="KW-1185">Reference proteome</keyword>
<evidence type="ECO:0000313" key="2">
    <source>
        <dbReference type="EMBL" id="GIU66607.1"/>
    </source>
</evidence>
<proteinExistence type="predicted"/>
<dbReference type="RefSeq" id="WP_284359206.1">
    <property type="nucleotide sequence ID" value="NZ_BPFZ01000003.1"/>
</dbReference>
<gene>
    <name evidence="2" type="ORF">PsB1_0761</name>
</gene>
<name>A0ABQ4PUB6_9PROT</name>
<organism evidence="2 3">
    <name type="scientific">Candidatus Phycosocius spiralis</name>
    <dbReference type="NCBI Taxonomy" id="2815099"/>
    <lineage>
        <taxon>Bacteria</taxon>
        <taxon>Pseudomonadati</taxon>
        <taxon>Pseudomonadota</taxon>
        <taxon>Alphaproteobacteria</taxon>
        <taxon>Caulobacterales</taxon>
        <taxon>Caulobacterales incertae sedis</taxon>
        <taxon>Candidatus Phycosocius</taxon>
    </lineage>
</organism>
<evidence type="ECO:0000256" key="1">
    <source>
        <dbReference type="SAM" id="Phobius"/>
    </source>
</evidence>
<sequence>MRAPLPPKTSDLLKDLHEAFPGEEKIAVRDVLMRLDGRAFGLLLLILALPNCIPNVPGISTIFGLLLVAPALQMIFGAGRPWIPKRIGDLTIETTTFRKCIDVSMPMLLRIEKLVSPRIQFLTQKPATIWFGIQTLILAGVLVLPIMGGNWLPGMSIAALAIALLQRDGLFSLISFIFFLISLLVVPLAIGVTFAGLNWLIGVLASGFHHFHF</sequence>
<keyword evidence="1" id="KW-0812">Transmembrane</keyword>
<keyword evidence="1" id="KW-0472">Membrane</keyword>
<comment type="caution">
    <text evidence="2">The sequence shown here is derived from an EMBL/GenBank/DDBJ whole genome shotgun (WGS) entry which is preliminary data.</text>
</comment>
<keyword evidence="1" id="KW-1133">Transmembrane helix</keyword>
<dbReference type="Proteomes" id="UP001161064">
    <property type="component" value="Unassembled WGS sequence"/>
</dbReference>
<dbReference type="InterPro" id="IPR010331">
    <property type="entry name" value="ExoD"/>
</dbReference>
<feature type="transmembrane region" description="Helical" evidence="1">
    <location>
        <begin position="173"/>
        <end position="201"/>
    </location>
</feature>
<dbReference type="PIRSF" id="PIRSF033239">
    <property type="entry name" value="ExoD"/>
    <property type="match status" value="1"/>
</dbReference>
<reference evidence="2" key="1">
    <citation type="submission" date="2021-05" db="EMBL/GenBank/DDBJ databases">
        <authorList>
            <person name="Tanabe Y."/>
        </authorList>
    </citation>
    <scope>NUCLEOTIDE SEQUENCE</scope>
    <source>
        <strain evidence="2">BOTRYCO-1</strain>
    </source>
</reference>
<feature type="transmembrane region" description="Helical" evidence="1">
    <location>
        <begin position="127"/>
        <end position="144"/>
    </location>
</feature>
<accession>A0ABQ4PUB6</accession>
<protein>
    <submittedName>
        <fullName evidence="2">ABC transporter permease</fullName>
    </submittedName>
</protein>